<proteinExistence type="predicted"/>
<dbReference type="AlphaFoldDB" id="A0ABD1YYN7"/>
<keyword evidence="3" id="KW-1185">Reference proteome</keyword>
<dbReference type="Proteomes" id="UP001605036">
    <property type="component" value="Unassembled WGS sequence"/>
</dbReference>
<sequence>MRLRPHDVAGSLRPGPVMPGPGRMRRPGRPAPRPHDMAGLLRLRPHDAAGSLWSHNVAGSLWLHPHDAAGSLRPWPGLGPVMRPGLQRLRPHYAA</sequence>
<evidence type="ECO:0000313" key="2">
    <source>
        <dbReference type="EMBL" id="KAL2635805.1"/>
    </source>
</evidence>
<name>A0ABD1YYN7_9MARC</name>
<organism evidence="2 3">
    <name type="scientific">Riccia fluitans</name>
    <dbReference type="NCBI Taxonomy" id="41844"/>
    <lineage>
        <taxon>Eukaryota</taxon>
        <taxon>Viridiplantae</taxon>
        <taxon>Streptophyta</taxon>
        <taxon>Embryophyta</taxon>
        <taxon>Marchantiophyta</taxon>
        <taxon>Marchantiopsida</taxon>
        <taxon>Marchantiidae</taxon>
        <taxon>Marchantiales</taxon>
        <taxon>Ricciaceae</taxon>
        <taxon>Riccia</taxon>
    </lineage>
</organism>
<evidence type="ECO:0000313" key="3">
    <source>
        <dbReference type="Proteomes" id="UP001605036"/>
    </source>
</evidence>
<comment type="caution">
    <text evidence="2">The sequence shown here is derived from an EMBL/GenBank/DDBJ whole genome shotgun (WGS) entry which is preliminary data.</text>
</comment>
<reference evidence="2 3" key="1">
    <citation type="submission" date="2024-09" db="EMBL/GenBank/DDBJ databases">
        <title>Chromosome-scale assembly of Riccia fluitans.</title>
        <authorList>
            <person name="Paukszto L."/>
            <person name="Sawicki J."/>
            <person name="Karawczyk K."/>
            <person name="Piernik-Szablinska J."/>
            <person name="Szczecinska M."/>
            <person name="Mazdziarz M."/>
        </authorList>
    </citation>
    <scope>NUCLEOTIDE SEQUENCE [LARGE SCALE GENOMIC DNA]</scope>
    <source>
        <strain evidence="2">Rf_01</strain>
        <tissue evidence="2">Aerial parts of the thallus</tissue>
    </source>
</reference>
<dbReference type="EMBL" id="JBHFFA010000003">
    <property type="protein sequence ID" value="KAL2635805.1"/>
    <property type="molecule type" value="Genomic_DNA"/>
</dbReference>
<accession>A0ABD1YYN7</accession>
<gene>
    <name evidence="2" type="ORF">R1flu_007284</name>
</gene>
<feature type="region of interest" description="Disordered" evidence="1">
    <location>
        <begin position="1"/>
        <end position="38"/>
    </location>
</feature>
<evidence type="ECO:0000256" key="1">
    <source>
        <dbReference type="SAM" id="MobiDB-lite"/>
    </source>
</evidence>
<protein>
    <submittedName>
        <fullName evidence="2">Uncharacterized protein</fullName>
    </submittedName>
</protein>